<feature type="domain" description="DUF5824" evidence="1">
    <location>
        <begin position="25"/>
        <end position="130"/>
    </location>
</feature>
<accession>A0A6C0HQK0</accession>
<proteinExistence type="predicted"/>
<evidence type="ECO:0000313" key="2">
    <source>
        <dbReference type="EMBL" id="QHT82704.1"/>
    </source>
</evidence>
<dbReference type="InterPro" id="IPR043862">
    <property type="entry name" value="DUF5824"/>
</dbReference>
<name>A0A6C0HQK0_9ZZZZ</name>
<protein>
    <recommendedName>
        <fullName evidence="1">DUF5824 domain-containing protein</fullName>
    </recommendedName>
</protein>
<evidence type="ECO:0000259" key="1">
    <source>
        <dbReference type="Pfam" id="PF19141"/>
    </source>
</evidence>
<dbReference type="EMBL" id="MN740003">
    <property type="protein sequence ID" value="QHT82704.1"/>
    <property type="molecule type" value="Genomic_DNA"/>
</dbReference>
<dbReference type="Pfam" id="PF19141">
    <property type="entry name" value="DUF5824"/>
    <property type="match status" value="1"/>
</dbReference>
<sequence length="169" mass="18889">MTTKNKTRRVLLRYLPRRLTKKDKKLESKMLMKSRRLYKKGIYYTRKQVKSFTSKPSKHLAHARKIYKVEKIGATDELAKKTGCSKAALAKIINKGEGAYFSSGSRPNQTGQSWGIARLASAITSGKAAAVDYNILEEGCKPGSKALSLAKKAKQLYGHGQKRMPKVEI</sequence>
<organism evidence="2">
    <name type="scientific">viral metagenome</name>
    <dbReference type="NCBI Taxonomy" id="1070528"/>
    <lineage>
        <taxon>unclassified sequences</taxon>
        <taxon>metagenomes</taxon>
        <taxon>organismal metagenomes</taxon>
    </lineage>
</organism>
<reference evidence="2" key="1">
    <citation type="journal article" date="2020" name="Nature">
        <title>Giant virus diversity and host interactions through global metagenomics.</title>
        <authorList>
            <person name="Schulz F."/>
            <person name="Roux S."/>
            <person name="Paez-Espino D."/>
            <person name="Jungbluth S."/>
            <person name="Walsh D.A."/>
            <person name="Denef V.J."/>
            <person name="McMahon K.D."/>
            <person name="Konstantinidis K.T."/>
            <person name="Eloe-Fadrosh E.A."/>
            <person name="Kyrpides N.C."/>
            <person name="Woyke T."/>
        </authorList>
    </citation>
    <scope>NUCLEOTIDE SEQUENCE</scope>
    <source>
        <strain evidence="2">GVMAG-M-3300023184-165</strain>
    </source>
</reference>
<dbReference type="AlphaFoldDB" id="A0A6C0HQK0"/>